<evidence type="ECO:0000313" key="9">
    <source>
        <dbReference type="RefSeq" id="XP_030068745.1"/>
    </source>
</evidence>
<evidence type="ECO:0000256" key="6">
    <source>
        <dbReference type="SAM" id="MobiDB-lite"/>
    </source>
</evidence>
<evidence type="ECO:0000256" key="4">
    <source>
        <dbReference type="ARBA" id="ARBA00022989"/>
    </source>
</evidence>
<dbReference type="KEGG" id="muo:115476488"/>
<evidence type="ECO:0000256" key="7">
    <source>
        <dbReference type="SAM" id="Phobius"/>
    </source>
</evidence>
<evidence type="ECO:0000256" key="1">
    <source>
        <dbReference type="ARBA" id="ARBA00004370"/>
    </source>
</evidence>
<evidence type="ECO:0000313" key="8">
    <source>
        <dbReference type="Proteomes" id="UP000515156"/>
    </source>
</evidence>
<keyword evidence="8" id="KW-1185">Reference proteome</keyword>
<evidence type="ECO:0000256" key="5">
    <source>
        <dbReference type="ARBA" id="ARBA00023136"/>
    </source>
</evidence>
<dbReference type="InterPro" id="IPR007593">
    <property type="entry name" value="CD225/Dispanin_fam"/>
</dbReference>
<name>A0A6P7YZQ0_9AMPH</name>
<evidence type="ECO:0000256" key="3">
    <source>
        <dbReference type="ARBA" id="ARBA00022692"/>
    </source>
</evidence>
<sequence length="184" mass="19901">MEDSLSACKEKEAAAPPVSDADTVDFQPPPYSAYPSEPPSYTPGLGNLPIGPRMQGYTIMHNECEISTDITVIGSSSEPDYMGLSIFTLLCCCLPLGIAALVYSVKTRECNKHGEVFAAQRNSLMAKKMNMWALGIGICLLLVYVPLKVYLFVMQSRSYSYSKLDIFPSAALQSVPGTVASGLQ</sequence>
<feature type="transmembrane region" description="Helical" evidence="7">
    <location>
        <begin position="81"/>
        <end position="103"/>
    </location>
</feature>
<organism evidence="8 9">
    <name type="scientific">Microcaecilia unicolor</name>
    <dbReference type="NCBI Taxonomy" id="1415580"/>
    <lineage>
        <taxon>Eukaryota</taxon>
        <taxon>Metazoa</taxon>
        <taxon>Chordata</taxon>
        <taxon>Craniata</taxon>
        <taxon>Vertebrata</taxon>
        <taxon>Euteleostomi</taxon>
        <taxon>Amphibia</taxon>
        <taxon>Gymnophiona</taxon>
        <taxon>Siphonopidae</taxon>
        <taxon>Microcaecilia</taxon>
    </lineage>
</organism>
<comment type="similarity">
    <text evidence="2">Belongs to the CD225/Dispanin family.</text>
</comment>
<dbReference type="GO" id="GO:0016020">
    <property type="term" value="C:membrane"/>
    <property type="evidence" value="ECO:0007669"/>
    <property type="project" value="UniProtKB-SubCell"/>
</dbReference>
<dbReference type="AlphaFoldDB" id="A0A6P7YZQ0"/>
<accession>A0A6P7YZQ0</accession>
<comment type="subcellular location">
    <subcellularLocation>
        <location evidence="1">Membrane</location>
    </subcellularLocation>
</comment>
<protein>
    <submittedName>
        <fullName evidence="9">Interferon-induced transmembrane protein 2-like</fullName>
    </submittedName>
</protein>
<dbReference type="RefSeq" id="XP_030068745.1">
    <property type="nucleotide sequence ID" value="XM_030212885.1"/>
</dbReference>
<dbReference type="PANTHER" id="PTHR14948:SF46">
    <property type="entry name" value="DISPANIN SUBFAMILY A MEMBER 2B-LIKE-RELATED"/>
    <property type="match status" value="1"/>
</dbReference>
<feature type="region of interest" description="Disordered" evidence="6">
    <location>
        <begin position="1"/>
        <end position="43"/>
    </location>
</feature>
<keyword evidence="4 7" id="KW-1133">Transmembrane helix</keyword>
<dbReference type="Proteomes" id="UP000515156">
    <property type="component" value="Chromosome 8"/>
</dbReference>
<dbReference type="InterPro" id="IPR051423">
    <property type="entry name" value="CD225/Dispanin"/>
</dbReference>
<dbReference type="PANTHER" id="PTHR14948">
    <property type="entry name" value="NG5"/>
    <property type="match status" value="1"/>
</dbReference>
<feature type="transmembrane region" description="Helical" evidence="7">
    <location>
        <begin position="131"/>
        <end position="153"/>
    </location>
</feature>
<dbReference type="InParanoid" id="A0A6P7YZQ0"/>
<evidence type="ECO:0000256" key="2">
    <source>
        <dbReference type="ARBA" id="ARBA00006843"/>
    </source>
</evidence>
<proteinExistence type="inferred from homology"/>
<dbReference type="Pfam" id="PF04505">
    <property type="entry name" value="CD225"/>
    <property type="match status" value="1"/>
</dbReference>
<keyword evidence="3 7" id="KW-0812">Transmembrane</keyword>
<gene>
    <name evidence="9" type="primary">LOC115476488</name>
</gene>
<keyword evidence="5 7" id="KW-0472">Membrane</keyword>
<dbReference type="OrthoDB" id="6083617at2759"/>
<dbReference type="GeneID" id="115476488"/>
<feature type="compositionally biased region" description="Pro residues" evidence="6">
    <location>
        <begin position="27"/>
        <end position="41"/>
    </location>
</feature>
<reference evidence="9" key="1">
    <citation type="submission" date="2025-08" db="UniProtKB">
        <authorList>
            <consortium name="RefSeq"/>
        </authorList>
    </citation>
    <scope>IDENTIFICATION</scope>
</reference>